<protein>
    <submittedName>
        <fullName evidence="1">Uncharacterized protein</fullName>
    </submittedName>
</protein>
<keyword evidence="2" id="KW-1185">Reference proteome</keyword>
<dbReference type="Proteomes" id="UP000799770">
    <property type="component" value="Unassembled WGS sequence"/>
</dbReference>
<organism evidence="1 2">
    <name type="scientific">Lophiotrema nucula</name>
    <dbReference type="NCBI Taxonomy" id="690887"/>
    <lineage>
        <taxon>Eukaryota</taxon>
        <taxon>Fungi</taxon>
        <taxon>Dikarya</taxon>
        <taxon>Ascomycota</taxon>
        <taxon>Pezizomycotina</taxon>
        <taxon>Dothideomycetes</taxon>
        <taxon>Pleosporomycetidae</taxon>
        <taxon>Pleosporales</taxon>
        <taxon>Lophiotremataceae</taxon>
        <taxon>Lophiotrema</taxon>
    </lineage>
</organism>
<evidence type="ECO:0000313" key="2">
    <source>
        <dbReference type="Proteomes" id="UP000799770"/>
    </source>
</evidence>
<dbReference type="AlphaFoldDB" id="A0A6A5Z1R1"/>
<sequence length="159" mass="17985">MRNVAQMTEQLLSGQASHNDRIEIRSYTEASTPSSHSQHESKLLGHPCETGLVLYNALLTPSLDSLVFWLGEDIPEFSLHMSSSSKRPPCRCIIIHRLDRGIQGVRMLFEKWITGGVTAYELGPTNLNYLALLVRVTSNRVISRWWVGRKCFQQVSITT</sequence>
<evidence type="ECO:0000313" key="1">
    <source>
        <dbReference type="EMBL" id="KAF2113399.1"/>
    </source>
</evidence>
<reference evidence="1" key="1">
    <citation type="journal article" date="2020" name="Stud. Mycol.">
        <title>101 Dothideomycetes genomes: a test case for predicting lifestyles and emergence of pathogens.</title>
        <authorList>
            <person name="Haridas S."/>
            <person name="Albert R."/>
            <person name="Binder M."/>
            <person name="Bloem J."/>
            <person name="Labutti K."/>
            <person name="Salamov A."/>
            <person name="Andreopoulos B."/>
            <person name="Baker S."/>
            <person name="Barry K."/>
            <person name="Bills G."/>
            <person name="Bluhm B."/>
            <person name="Cannon C."/>
            <person name="Castanera R."/>
            <person name="Culley D."/>
            <person name="Daum C."/>
            <person name="Ezra D."/>
            <person name="Gonzalez J."/>
            <person name="Henrissat B."/>
            <person name="Kuo A."/>
            <person name="Liang C."/>
            <person name="Lipzen A."/>
            <person name="Lutzoni F."/>
            <person name="Magnuson J."/>
            <person name="Mondo S."/>
            <person name="Nolan M."/>
            <person name="Ohm R."/>
            <person name="Pangilinan J."/>
            <person name="Park H.-J."/>
            <person name="Ramirez L."/>
            <person name="Alfaro M."/>
            <person name="Sun H."/>
            <person name="Tritt A."/>
            <person name="Yoshinaga Y."/>
            <person name="Zwiers L.-H."/>
            <person name="Turgeon B."/>
            <person name="Goodwin S."/>
            <person name="Spatafora J."/>
            <person name="Crous P."/>
            <person name="Grigoriev I."/>
        </authorList>
    </citation>
    <scope>NUCLEOTIDE SEQUENCE</scope>
    <source>
        <strain evidence="1">CBS 627.86</strain>
    </source>
</reference>
<accession>A0A6A5Z1R1</accession>
<dbReference type="EMBL" id="ML977328">
    <property type="protein sequence ID" value="KAF2113399.1"/>
    <property type="molecule type" value="Genomic_DNA"/>
</dbReference>
<name>A0A6A5Z1R1_9PLEO</name>
<proteinExistence type="predicted"/>
<gene>
    <name evidence="1" type="ORF">BDV96DRAFT_123796</name>
</gene>